<evidence type="ECO:0000313" key="9">
    <source>
        <dbReference type="Proteomes" id="UP000234462"/>
    </source>
</evidence>
<feature type="chain" id="PRO_5013762831" evidence="6">
    <location>
        <begin position="37"/>
        <end position="198"/>
    </location>
</feature>
<name>A0A2H1L3R7_9MICO</name>
<evidence type="ECO:0000256" key="2">
    <source>
        <dbReference type="ARBA" id="ARBA00023136"/>
    </source>
</evidence>
<proteinExistence type="predicted"/>
<dbReference type="SUPFAM" id="SSF103088">
    <property type="entry name" value="OmpA-like"/>
    <property type="match status" value="1"/>
</dbReference>
<organism evidence="8 9">
    <name type="scientific">Brevibacterium jeotgali</name>
    <dbReference type="NCBI Taxonomy" id="1262550"/>
    <lineage>
        <taxon>Bacteria</taxon>
        <taxon>Bacillati</taxon>
        <taxon>Actinomycetota</taxon>
        <taxon>Actinomycetes</taxon>
        <taxon>Micrococcales</taxon>
        <taxon>Brevibacteriaceae</taxon>
        <taxon>Brevibacterium</taxon>
    </lineage>
</organism>
<dbReference type="EMBL" id="FXZM01000004">
    <property type="protein sequence ID" value="SMY11430.1"/>
    <property type="molecule type" value="Genomic_DNA"/>
</dbReference>
<sequence length="198" mass="20652">MLAHSAGRSPRSLPLRALAVSAAVAAGLVASAPAEATDVPTPDDFTNPDPSLLRDSVVDLDPNIVDLDENVEEAETTESSGSGAVITLATDILFEFDSAELSSQAAVRIAEIADDIPTGSDVTVAGHTDSKGEDSYNQSLSEERADAVAEVLAEAADDLEIEAEGFGESEPVASNGTEAEDDPEGRAENRRVEIHYED</sequence>
<dbReference type="AlphaFoldDB" id="A0A2H1L3R7"/>
<dbReference type="Gene3D" id="3.30.1330.60">
    <property type="entry name" value="OmpA-like domain"/>
    <property type="match status" value="1"/>
</dbReference>
<dbReference type="RefSeq" id="WP_144573787.1">
    <property type="nucleotide sequence ID" value="NZ_FXZM01000004.1"/>
</dbReference>
<accession>A0A2H1L3R7</accession>
<dbReference type="OrthoDB" id="5166631at2"/>
<dbReference type="InterPro" id="IPR006664">
    <property type="entry name" value="OMP_bac"/>
</dbReference>
<dbReference type="PRINTS" id="PR01021">
    <property type="entry name" value="OMPADOMAIN"/>
</dbReference>
<feature type="compositionally biased region" description="Basic and acidic residues" evidence="5">
    <location>
        <begin position="184"/>
        <end position="198"/>
    </location>
</feature>
<evidence type="ECO:0000256" key="6">
    <source>
        <dbReference type="SAM" id="SignalP"/>
    </source>
</evidence>
<feature type="region of interest" description="Disordered" evidence="5">
    <location>
        <begin position="157"/>
        <end position="198"/>
    </location>
</feature>
<dbReference type="Proteomes" id="UP000234462">
    <property type="component" value="Unassembled WGS sequence"/>
</dbReference>
<comment type="subcellular location">
    <subcellularLocation>
        <location evidence="1">Cell outer membrane</location>
    </subcellularLocation>
</comment>
<evidence type="ECO:0000256" key="1">
    <source>
        <dbReference type="ARBA" id="ARBA00004442"/>
    </source>
</evidence>
<dbReference type="PANTHER" id="PTHR30329">
    <property type="entry name" value="STATOR ELEMENT OF FLAGELLAR MOTOR COMPLEX"/>
    <property type="match status" value="1"/>
</dbReference>
<evidence type="ECO:0000256" key="5">
    <source>
        <dbReference type="SAM" id="MobiDB-lite"/>
    </source>
</evidence>
<dbReference type="PANTHER" id="PTHR30329:SF21">
    <property type="entry name" value="LIPOPROTEIN YIAD-RELATED"/>
    <property type="match status" value="1"/>
</dbReference>
<keyword evidence="3" id="KW-0998">Cell outer membrane</keyword>
<evidence type="ECO:0000259" key="7">
    <source>
        <dbReference type="PROSITE" id="PS51123"/>
    </source>
</evidence>
<dbReference type="CDD" id="cd07185">
    <property type="entry name" value="OmpA_C-like"/>
    <property type="match status" value="1"/>
</dbReference>
<keyword evidence="6" id="KW-0732">Signal</keyword>
<dbReference type="PROSITE" id="PS51123">
    <property type="entry name" value="OMPA_2"/>
    <property type="match status" value="1"/>
</dbReference>
<feature type="domain" description="OmpA-like" evidence="7">
    <location>
        <begin position="81"/>
        <end position="198"/>
    </location>
</feature>
<evidence type="ECO:0000313" key="8">
    <source>
        <dbReference type="EMBL" id="SMY11430.1"/>
    </source>
</evidence>
<keyword evidence="2 4" id="KW-0472">Membrane</keyword>
<dbReference type="InterPro" id="IPR006665">
    <property type="entry name" value="OmpA-like"/>
</dbReference>
<gene>
    <name evidence="8" type="ORF">BJEO58_01015</name>
</gene>
<reference evidence="9" key="1">
    <citation type="submission" date="2017-03" db="EMBL/GenBank/DDBJ databases">
        <authorList>
            <person name="Monnet C."/>
        </authorList>
    </citation>
    <scope>NUCLEOTIDE SEQUENCE [LARGE SCALE GENOMIC DNA]</scope>
    <source>
        <strain evidence="9">SJ5-8</strain>
    </source>
</reference>
<feature type="region of interest" description="Disordered" evidence="5">
    <location>
        <begin position="120"/>
        <end position="142"/>
    </location>
</feature>
<dbReference type="InterPro" id="IPR036737">
    <property type="entry name" value="OmpA-like_sf"/>
</dbReference>
<evidence type="ECO:0000256" key="4">
    <source>
        <dbReference type="PROSITE-ProRule" id="PRU00473"/>
    </source>
</evidence>
<feature type="compositionally biased region" description="Acidic residues" evidence="5">
    <location>
        <begin position="157"/>
        <end position="167"/>
    </location>
</feature>
<dbReference type="GO" id="GO:0009279">
    <property type="term" value="C:cell outer membrane"/>
    <property type="evidence" value="ECO:0007669"/>
    <property type="project" value="UniProtKB-SubCell"/>
</dbReference>
<dbReference type="Pfam" id="PF00691">
    <property type="entry name" value="OmpA"/>
    <property type="match status" value="1"/>
</dbReference>
<keyword evidence="9" id="KW-1185">Reference proteome</keyword>
<evidence type="ECO:0000256" key="3">
    <source>
        <dbReference type="ARBA" id="ARBA00023237"/>
    </source>
</evidence>
<dbReference type="InterPro" id="IPR050330">
    <property type="entry name" value="Bact_OuterMem_StrucFunc"/>
</dbReference>
<feature type="signal peptide" evidence="6">
    <location>
        <begin position="1"/>
        <end position="36"/>
    </location>
</feature>
<protein>
    <submittedName>
        <fullName evidence="8">Outer membrane protein OmpA</fullName>
    </submittedName>
</protein>